<dbReference type="EMBL" id="VSSQ01059625">
    <property type="protein sequence ID" value="MPN13156.1"/>
    <property type="molecule type" value="Genomic_DNA"/>
</dbReference>
<accession>A0A645FHP5</accession>
<reference evidence="1" key="1">
    <citation type="submission" date="2019-08" db="EMBL/GenBank/DDBJ databases">
        <authorList>
            <person name="Kucharzyk K."/>
            <person name="Murdoch R.W."/>
            <person name="Higgins S."/>
            <person name="Loffler F."/>
        </authorList>
    </citation>
    <scope>NUCLEOTIDE SEQUENCE</scope>
</reference>
<gene>
    <name evidence="1" type="ORF">SDC9_160476</name>
</gene>
<evidence type="ECO:0000313" key="1">
    <source>
        <dbReference type="EMBL" id="MPN13156.1"/>
    </source>
</evidence>
<proteinExistence type="predicted"/>
<dbReference type="AlphaFoldDB" id="A0A645FHP5"/>
<organism evidence="1">
    <name type="scientific">bioreactor metagenome</name>
    <dbReference type="NCBI Taxonomy" id="1076179"/>
    <lineage>
        <taxon>unclassified sequences</taxon>
        <taxon>metagenomes</taxon>
        <taxon>ecological metagenomes</taxon>
    </lineage>
</organism>
<comment type="caution">
    <text evidence="1">The sequence shown here is derived from an EMBL/GenBank/DDBJ whole genome shotgun (WGS) entry which is preliminary data.</text>
</comment>
<name>A0A645FHP5_9ZZZZ</name>
<protein>
    <submittedName>
        <fullName evidence="1">Uncharacterized protein</fullName>
    </submittedName>
</protein>
<sequence>MLILTMTLVPVIGTNSDATVTVVATSGLLVEMAFPLYTVPVVPSTVMTIPSVRREVALTVPTTQGVSSSLDMMAAWQVMPPSSVTMPAALFMAGTMSGMVMEVTRISPSFTMSRLIESSYITTRPDAIPGLAPRPVTITSLPASIFSPFPPPMAVMGLA</sequence>